<sequence length="177" mass="20746">MEKMKKDEFDQIFDLMKLSFPIIEYRDYDAQKALLSDPHYQILTLPDTVSGFIKAFMAIWEFDELIYIEHFAVSPRFRNHGLGAVMLQELLSSTPKQVCLEVELPQTEIAARRIAFYERNHFVFNPYPYMQPSLGAGRAPQPLRIMTSDHAITRSEFEAIRALLYRYVYHAETEESK</sequence>
<feature type="domain" description="N-acetyltransferase" evidence="1">
    <location>
        <begin position="1"/>
        <end position="135"/>
    </location>
</feature>
<dbReference type="GO" id="GO:0016747">
    <property type="term" value="F:acyltransferase activity, transferring groups other than amino-acyl groups"/>
    <property type="evidence" value="ECO:0007669"/>
    <property type="project" value="InterPro"/>
</dbReference>
<dbReference type="InterPro" id="IPR000182">
    <property type="entry name" value="GNAT_dom"/>
</dbReference>
<dbReference type="EMBL" id="DWWM01000028">
    <property type="protein sequence ID" value="HJC36407.1"/>
    <property type="molecule type" value="Genomic_DNA"/>
</dbReference>
<evidence type="ECO:0000313" key="2">
    <source>
        <dbReference type="EMBL" id="HJC36407.1"/>
    </source>
</evidence>
<dbReference type="CDD" id="cd04301">
    <property type="entry name" value="NAT_SF"/>
    <property type="match status" value="1"/>
</dbReference>
<reference evidence="2" key="2">
    <citation type="submission" date="2021-04" db="EMBL/GenBank/DDBJ databases">
        <authorList>
            <person name="Gilroy R."/>
        </authorList>
    </citation>
    <scope>NUCLEOTIDE SEQUENCE</scope>
    <source>
        <strain evidence="2">CHK187-11901</strain>
    </source>
</reference>
<evidence type="ECO:0000313" key="3">
    <source>
        <dbReference type="Proteomes" id="UP000823896"/>
    </source>
</evidence>
<organism evidence="2 3">
    <name type="scientific">Candidatus Merdibacter merdavium</name>
    <dbReference type="NCBI Taxonomy" id="2838692"/>
    <lineage>
        <taxon>Bacteria</taxon>
        <taxon>Bacillati</taxon>
        <taxon>Bacillota</taxon>
        <taxon>Erysipelotrichia</taxon>
        <taxon>Erysipelotrichales</taxon>
        <taxon>Erysipelotrichaceae</taxon>
        <taxon>Merdibacter</taxon>
    </lineage>
</organism>
<dbReference type="PROSITE" id="PS51186">
    <property type="entry name" value="GNAT"/>
    <property type="match status" value="1"/>
</dbReference>
<proteinExistence type="predicted"/>
<dbReference type="Pfam" id="PF00583">
    <property type="entry name" value="Acetyltransf_1"/>
    <property type="match status" value="1"/>
</dbReference>
<dbReference type="AlphaFoldDB" id="A0A9D2NQ38"/>
<name>A0A9D2NQ38_9FIRM</name>
<evidence type="ECO:0000259" key="1">
    <source>
        <dbReference type="PROSITE" id="PS51186"/>
    </source>
</evidence>
<dbReference type="Gene3D" id="3.40.630.30">
    <property type="match status" value="1"/>
</dbReference>
<dbReference type="InterPro" id="IPR016181">
    <property type="entry name" value="Acyl_CoA_acyltransferase"/>
</dbReference>
<comment type="caution">
    <text evidence="2">The sequence shown here is derived from an EMBL/GenBank/DDBJ whole genome shotgun (WGS) entry which is preliminary data.</text>
</comment>
<accession>A0A9D2NQ38</accession>
<gene>
    <name evidence="2" type="ORF">H9702_04670</name>
</gene>
<protein>
    <submittedName>
        <fullName evidence="2">GNAT family N-acetyltransferase</fullName>
    </submittedName>
</protein>
<dbReference type="SUPFAM" id="SSF55729">
    <property type="entry name" value="Acyl-CoA N-acyltransferases (Nat)"/>
    <property type="match status" value="1"/>
</dbReference>
<reference evidence="2" key="1">
    <citation type="journal article" date="2021" name="PeerJ">
        <title>Extensive microbial diversity within the chicken gut microbiome revealed by metagenomics and culture.</title>
        <authorList>
            <person name="Gilroy R."/>
            <person name="Ravi A."/>
            <person name="Getino M."/>
            <person name="Pursley I."/>
            <person name="Horton D.L."/>
            <person name="Alikhan N.F."/>
            <person name="Baker D."/>
            <person name="Gharbi K."/>
            <person name="Hall N."/>
            <person name="Watson M."/>
            <person name="Adriaenssens E.M."/>
            <person name="Foster-Nyarko E."/>
            <person name="Jarju S."/>
            <person name="Secka A."/>
            <person name="Antonio M."/>
            <person name="Oren A."/>
            <person name="Chaudhuri R.R."/>
            <person name="La Ragione R."/>
            <person name="Hildebrand F."/>
            <person name="Pallen M.J."/>
        </authorList>
    </citation>
    <scope>NUCLEOTIDE SEQUENCE</scope>
    <source>
        <strain evidence="2">CHK187-11901</strain>
    </source>
</reference>
<dbReference type="Proteomes" id="UP000823896">
    <property type="component" value="Unassembled WGS sequence"/>
</dbReference>